<keyword evidence="1" id="KW-0472">Membrane</keyword>
<evidence type="ECO:0008006" key="4">
    <source>
        <dbReference type="Google" id="ProtNLM"/>
    </source>
</evidence>
<reference evidence="2 3" key="1">
    <citation type="journal article" date="2018" name="J. Microbiol.">
        <title>Bacillus spongiae sp. nov., isolated from sponge of Jeju Island.</title>
        <authorList>
            <person name="Lee G.E."/>
            <person name="Im W.T."/>
            <person name="Park J.S."/>
        </authorList>
    </citation>
    <scope>NUCLEOTIDE SEQUENCE [LARGE SCALE GENOMIC DNA]</scope>
    <source>
        <strain evidence="2 3">135PIL107-10</strain>
    </source>
</reference>
<proteinExistence type="predicted"/>
<organism evidence="2 3">
    <name type="scientific">Bacillus spongiae</name>
    <dbReference type="NCBI Taxonomy" id="2683610"/>
    <lineage>
        <taxon>Bacteria</taxon>
        <taxon>Bacillati</taxon>
        <taxon>Bacillota</taxon>
        <taxon>Bacilli</taxon>
        <taxon>Bacillales</taxon>
        <taxon>Bacillaceae</taxon>
        <taxon>Bacillus</taxon>
    </lineage>
</organism>
<keyword evidence="1" id="KW-1133">Transmembrane helix</keyword>
<name>A0ABU8HI31_9BACI</name>
<dbReference type="EMBL" id="JBBAXC010000017">
    <property type="protein sequence ID" value="MEI5908851.1"/>
    <property type="molecule type" value="Genomic_DNA"/>
</dbReference>
<sequence>MIKKAIASSSPALRVMVAFSISLLLVAMLIAKFKGKEVNTFMIMDTRTAHNFPFVEETMETIDINETITLNFITDESGGIYYYLFEDKEILTYGSYKENNEGEEIIFGGLISGTSLQGTDYHFFSGLIDDKEIKEVSLNDQTNSIKHYHYNGYPLFYTTELVEEFVMIKGFSSENEIVYEKVYNRSE</sequence>
<feature type="transmembrane region" description="Helical" evidence="1">
    <location>
        <begin position="12"/>
        <end position="31"/>
    </location>
</feature>
<evidence type="ECO:0000313" key="2">
    <source>
        <dbReference type="EMBL" id="MEI5908851.1"/>
    </source>
</evidence>
<keyword evidence="3" id="KW-1185">Reference proteome</keyword>
<evidence type="ECO:0000313" key="3">
    <source>
        <dbReference type="Proteomes" id="UP001312865"/>
    </source>
</evidence>
<dbReference type="RefSeq" id="WP_336588300.1">
    <property type="nucleotide sequence ID" value="NZ_JBBAXC010000017.1"/>
</dbReference>
<accession>A0ABU8HI31</accession>
<gene>
    <name evidence="2" type="ORF">WAK64_17520</name>
</gene>
<keyword evidence="1" id="KW-0812">Transmembrane</keyword>
<evidence type="ECO:0000256" key="1">
    <source>
        <dbReference type="SAM" id="Phobius"/>
    </source>
</evidence>
<dbReference type="Proteomes" id="UP001312865">
    <property type="component" value="Unassembled WGS sequence"/>
</dbReference>
<protein>
    <recommendedName>
        <fullName evidence="4">DUF4178 domain-containing protein</fullName>
    </recommendedName>
</protein>
<comment type="caution">
    <text evidence="2">The sequence shown here is derived from an EMBL/GenBank/DDBJ whole genome shotgun (WGS) entry which is preliminary data.</text>
</comment>